<organism evidence="1 2">
    <name type="scientific">Hebeloma cylindrosporum</name>
    <dbReference type="NCBI Taxonomy" id="76867"/>
    <lineage>
        <taxon>Eukaryota</taxon>
        <taxon>Fungi</taxon>
        <taxon>Dikarya</taxon>
        <taxon>Basidiomycota</taxon>
        <taxon>Agaricomycotina</taxon>
        <taxon>Agaricomycetes</taxon>
        <taxon>Agaricomycetidae</taxon>
        <taxon>Agaricales</taxon>
        <taxon>Agaricineae</taxon>
        <taxon>Hymenogastraceae</taxon>
        <taxon>Hebeloma</taxon>
    </lineage>
</organism>
<gene>
    <name evidence="1" type="ORF">M413DRAFT_448361</name>
</gene>
<dbReference type="AlphaFoldDB" id="A0A0C3BLH5"/>
<name>A0A0C3BLH5_HEBCY</name>
<dbReference type="HOGENOM" id="CLU_2622304_0_0_1"/>
<evidence type="ECO:0000313" key="1">
    <source>
        <dbReference type="EMBL" id="KIM37550.1"/>
    </source>
</evidence>
<sequence>MENCHGSVASSRVTYHKDRRHFVLGHTNKAATLKDIEEAGYQRTILPVLGPREPGQSAVVGGDKSCWDELEMIDGDRG</sequence>
<reference evidence="2" key="2">
    <citation type="submission" date="2015-01" db="EMBL/GenBank/DDBJ databases">
        <title>Evolutionary Origins and Diversification of the Mycorrhizal Mutualists.</title>
        <authorList>
            <consortium name="DOE Joint Genome Institute"/>
            <consortium name="Mycorrhizal Genomics Consortium"/>
            <person name="Kohler A."/>
            <person name="Kuo A."/>
            <person name="Nagy L.G."/>
            <person name="Floudas D."/>
            <person name="Copeland A."/>
            <person name="Barry K.W."/>
            <person name="Cichocki N."/>
            <person name="Veneault-Fourrey C."/>
            <person name="LaButti K."/>
            <person name="Lindquist E.A."/>
            <person name="Lipzen A."/>
            <person name="Lundell T."/>
            <person name="Morin E."/>
            <person name="Murat C."/>
            <person name="Riley R."/>
            <person name="Ohm R."/>
            <person name="Sun H."/>
            <person name="Tunlid A."/>
            <person name="Henrissat B."/>
            <person name="Grigoriev I.V."/>
            <person name="Hibbett D.S."/>
            <person name="Martin F."/>
        </authorList>
    </citation>
    <scope>NUCLEOTIDE SEQUENCE [LARGE SCALE GENOMIC DNA]</scope>
    <source>
        <strain evidence="2">h7</strain>
    </source>
</reference>
<accession>A0A0C3BLH5</accession>
<keyword evidence="2" id="KW-1185">Reference proteome</keyword>
<dbReference type="Proteomes" id="UP000053424">
    <property type="component" value="Unassembled WGS sequence"/>
</dbReference>
<dbReference type="EMBL" id="KN831796">
    <property type="protein sequence ID" value="KIM37550.1"/>
    <property type="molecule type" value="Genomic_DNA"/>
</dbReference>
<reference evidence="1 2" key="1">
    <citation type="submission" date="2014-04" db="EMBL/GenBank/DDBJ databases">
        <authorList>
            <consortium name="DOE Joint Genome Institute"/>
            <person name="Kuo A."/>
            <person name="Gay G."/>
            <person name="Dore J."/>
            <person name="Kohler A."/>
            <person name="Nagy L.G."/>
            <person name="Floudas D."/>
            <person name="Copeland A."/>
            <person name="Barry K.W."/>
            <person name="Cichocki N."/>
            <person name="Veneault-Fourrey C."/>
            <person name="LaButti K."/>
            <person name="Lindquist E.A."/>
            <person name="Lipzen A."/>
            <person name="Lundell T."/>
            <person name="Morin E."/>
            <person name="Murat C."/>
            <person name="Sun H."/>
            <person name="Tunlid A."/>
            <person name="Henrissat B."/>
            <person name="Grigoriev I.V."/>
            <person name="Hibbett D.S."/>
            <person name="Martin F."/>
            <person name="Nordberg H.P."/>
            <person name="Cantor M.N."/>
            <person name="Hua S.X."/>
        </authorList>
    </citation>
    <scope>NUCLEOTIDE SEQUENCE [LARGE SCALE GENOMIC DNA]</scope>
    <source>
        <strain evidence="2">h7</strain>
    </source>
</reference>
<evidence type="ECO:0000313" key="2">
    <source>
        <dbReference type="Proteomes" id="UP000053424"/>
    </source>
</evidence>
<proteinExistence type="predicted"/>
<protein>
    <submittedName>
        <fullName evidence="1">Uncharacterized protein</fullName>
    </submittedName>
</protein>